<protein>
    <recommendedName>
        <fullName evidence="3">F-box domain-containing protein</fullName>
    </recommendedName>
</protein>
<dbReference type="Proteomes" id="UP000053257">
    <property type="component" value="Unassembled WGS sequence"/>
</dbReference>
<name>A0A0C3PFW3_PHLG1</name>
<dbReference type="HOGENOM" id="CLU_649092_0_0_1"/>
<sequence length="423" mass="47479">MAGLPPPLPVELIDMIIECLHPRDFRSVTGHYAQRNMSSCALVSRSWSSIVQPHLFREIDYSFCVPDPSGDAKSETTSTLPMLHTFLAGFPAVARHIRKLRLRQIIQGEGEECPTVAKILYAEFLALLDVMPHLQELYLHDFAVFRPADVLIHPNSRSLEKLHIAYSSVLGYTTSSSDVNLKAQIACARQIDQLVLSNIDELDFYDDDPDDSVDQIMSPDQLALAEPPVVRCVVFDTGLDIDCLRGEGAILQFLGTWVQLDAISHLTLEDYSGFQNPTLMFKLGPQLERLQLLITELVLVLVIADDHDYTSDQLEVLGRMLEASQITRGRYPKLSSLVLEIDLEIDWGSGEDWVPNVREFDAEEVDEEVDALLVSIVNNTAVPTITIQWAESQTYVGPECEACIRSMFPMLSANDMIVFRDRD</sequence>
<evidence type="ECO:0000313" key="2">
    <source>
        <dbReference type="Proteomes" id="UP000053257"/>
    </source>
</evidence>
<proteinExistence type="predicted"/>
<organism evidence="1 2">
    <name type="scientific">Phlebiopsis gigantea (strain 11061_1 CR5-6)</name>
    <name type="common">White-rot fungus</name>
    <name type="synonym">Peniophora gigantea</name>
    <dbReference type="NCBI Taxonomy" id="745531"/>
    <lineage>
        <taxon>Eukaryota</taxon>
        <taxon>Fungi</taxon>
        <taxon>Dikarya</taxon>
        <taxon>Basidiomycota</taxon>
        <taxon>Agaricomycotina</taxon>
        <taxon>Agaricomycetes</taxon>
        <taxon>Polyporales</taxon>
        <taxon>Phanerochaetaceae</taxon>
        <taxon>Phlebiopsis</taxon>
    </lineage>
</organism>
<evidence type="ECO:0008006" key="3">
    <source>
        <dbReference type="Google" id="ProtNLM"/>
    </source>
</evidence>
<evidence type="ECO:0000313" key="1">
    <source>
        <dbReference type="EMBL" id="KIP04543.1"/>
    </source>
</evidence>
<dbReference type="AlphaFoldDB" id="A0A0C3PFW3"/>
<dbReference type="EMBL" id="KN840570">
    <property type="protein sequence ID" value="KIP04543.1"/>
    <property type="molecule type" value="Genomic_DNA"/>
</dbReference>
<keyword evidence="2" id="KW-1185">Reference proteome</keyword>
<reference evidence="1 2" key="1">
    <citation type="journal article" date="2014" name="PLoS Genet.">
        <title>Analysis of the Phlebiopsis gigantea genome, transcriptome and secretome provides insight into its pioneer colonization strategies of wood.</title>
        <authorList>
            <person name="Hori C."/>
            <person name="Ishida T."/>
            <person name="Igarashi K."/>
            <person name="Samejima M."/>
            <person name="Suzuki H."/>
            <person name="Master E."/>
            <person name="Ferreira P."/>
            <person name="Ruiz-Duenas F.J."/>
            <person name="Held B."/>
            <person name="Canessa P."/>
            <person name="Larrondo L.F."/>
            <person name="Schmoll M."/>
            <person name="Druzhinina I.S."/>
            <person name="Kubicek C.P."/>
            <person name="Gaskell J.A."/>
            <person name="Kersten P."/>
            <person name="St John F."/>
            <person name="Glasner J."/>
            <person name="Sabat G."/>
            <person name="Splinter BonDurant S."/>
            <person name="Syed K."/>
            <person name="Yadav J."/>
            <person name="Mgbeahuruike A.C."/>
            <person name="Kovalchuk A."/>
            <person name="Asiegbu F.O."/>
            <person name="Lackner G."/>
            <person name="Hoffmeister D."/>
            <person name="Rencoret J."/>
            <person name="Gutierrez A."/>
            <person name="Sun H."/>
            <person name="Lindquist E."/>
            <person name="Barry K."/>
            <person name="Riley R."/>
            <person name="Grigoriev I.V."/>
            <person name="Henrissat B."/>
            <person name="Kues U."/>
            <person name="Berka R.M."/>
            <person name="Martinez A.T."/>
            <person name="Covert S.F."/>
            <person name="Blanchette R.A."/>
            <person name="Cullen D."/>
        </authorList>
    </citation>
    <scope>NUCLEOTIDE SEQUENCE [LARGE SCALE GENOMIC DNA]</scope>
    <source>
        <strain evidence="1 2">11061_1 CR5-6</strain>
    </source>
</reference>
<accession>A0A0C3PFW3</accession>
<gene>
    <name evidence="1" type="ORF">PHLGIDRAFT_15116</name>
</gene>
<dbReference type="OrthoDB" id="2745898at2759"/>